<dbReference type="PROSITE" id="PS51257">
    <property type="entry name" value="PROKAR_LIPOPROTEIN"/>
    <property type="match status" value="1"/>
</dbReference>
<name>A0A4Q7PNC8_9FIRM</name>
<organism evidence="1 2">
    <name type="scientific">Cuneatibacter caecimuris</name>
    <dbReference type="NCBI Taxonomy" id="1796618"/>
    <lineage>
        <taxon>Bacteria</taxon>
        <taxon>Bacillati</taxon>
        <taxon>Bacillota</taxon>
        <taxon>Clostridia</taxon>
        <taxon>Lachnospirales</taxon>
        <taxon>Lachnospiraceae</taxon>
        <taxon>Cuneatibacter</taxon>
    </lineage>
</organism>
<proteinExistence type="predicted"/>
<dbReference type="RefSeq" id="WP_130431933.1">
    <property type="nucleotide sequence ID" value="NZ_SGXF01000001.1"/>
</dbReference>
<evidence type="ECO:0000313" key="1">
    <source>
        <dbReference type="EMBL" id="RZT01965.1"/>
    </source>
</evidence>
<gene>
    <name evidence="1" type="ORF">EV209_0065</name>
</gene>
<accession>A0A4Q7PNC8</accession>
<reference evidence="1 2" key="1">
    <citation type="submission" date="2019-02" db="EMBL/GenBank/DDBJ databases">
        <title>Genomic Encyclopedia of Type Strains, Phase IV (KMG-IV): sequencing the most valuable type-strain genomes for metagenomic binning, comparative biology and taxonomic classification.</title>
        <authorList>
            <person name="Goeker M."/>
        </authorList>
    </citation>
    <scope>NUCLEOTIDE SEQUENCE [LARGE SCALE GENOMIC DNA]</scope>
    <source>
        <strain evidence="1 2">DSM 29486</strain>
    </source>
</reference>
<sequence>MKIYRQGAILALIAAAAVTGCGGKGNSQNAGQPVLQVNDYLVGEEEYDFFCSLYKAQASADFWAEYGIDVSGAESGWDTPNQQGLTARQYMNQLAEKEIVRYAVILSAAKERGIPVTESYDAMKQRLEEINTAGSGVSGYGMSSWNMQNLFSYLYTDMEASLKKELAEKEFVFTEEELREHYETMDHSAITLRGSLKAEVDLFYYISTATEEERVYQEQQLQKIAADLEAGGNAEELVKKEQEDGTGLTVFLEQEISTEAVGRDDLLTQAVLTELYERAEGDIVSGDFAGVPCVFRVRQLVKDGGRFEDSRDKVEADMINIAYDDFINQAVEDASVVRFSR</sequence>
<keyword evidence="2" id="KW-1185">Reference proteome</keyword>
<protein>
    <submittedName>
        <fullName evidence="1">Uncharacterized protein</fullName>
    </submittedName>
</protein>
<dbReference type="AlphaFoldDB" id="A0A4Q7PNC8"/>
<comment type="caution">
    <text evidence="1">The sequence shown here is derived from an EMBL/GenBank/DDBJ whole genome shotgun (WGS) entry which is preliminary data.</text>
</comment>
<dbReference type="Proteomes" id="UP000292927">
    <property type="component" value="Unassembled WGS sequence"/>
</dbReference>
<dbReference type="EMBL" id="SGXF01000001">
    <property type="protein sequence ID" value="RZT01965.1"/>
    <property type="molecule type" value="Genomic_DNA"/>
</dbReference>
<evidence type="ECO:0000313" key="2">
    <source>
        <dbReference type="Proteomes" id="UP000292927"/>
    </source>
</evidence>